<dbReference type="InterPro" id="IPR000157">
    <property type="entry name" value="TIR_dom"/>
</dbReference>
<dbReference type="Gene3D" id="3.40.50.300">
    <property type="entry name" value="P-loop containing nucleotide triphosphate hydrolases"/>
    <property type="match status" value="1"/>
</dbReference>
<keyword evidence="8" id="KW-0505">Motor protein</keyword>
<evidence type="ECO:0000256" key="5">
    <source>
        <dbReference type="ARBA" id="ARBA00022737"/>
    </source>
</evidence>
<organism evidence="12 13">
    <name type="scientific">Tribonema minus</name>
    <dbReference type="NCBI Taxonomy" id="303371"/>
    <lineage>
        <taxon>Eukaryota</taxon>
        <taxon>Sar</taxon>
        <taxon>Stramenopiles</taxon>
        <taxon>Ochrophyta</taxon>
        <taxon>PX clade</taxon>
        <taxon>Xanthophyceae</taxon>
        <taxon>Tribonematales</taxon>
        <taxon>Tribonemataceae</taxon>
        <taxon>Tribonema</taxon>
    </lineage>
</organism>
<dbReference type="InterPro" id="IPR035897">
    <property type="entry name" value="Toll_tir_struct_dom_sf"/>
</dbReference>
<evidence type="ECO:0000256" key="10">
    <source>
        <dbReference type="SAM" id="MobiDB-lite"/>
    </source>
</evidence>
<dbReference type="GO" id="GO:0007018">
    <property type="term" value="P:microtubule-based movement"/>
    <property type="evidence" value="ECO:0007669"/>
    <property type="project" value="TreeGrafter"/>
</dbReference>
<dbReference type="GO" id="GO:0005871">
    <property type="term" value="C:kinesin complex"/>
    <property type="evidence" value="ECO:0007669"/>
    <property type="project" value="InterPro"/>
</dbReference>
<dbReference type="EMBL" id="JAFCMP010000207">
    <property type="protein sequence ID" value="KAG5183469.1"/>
    <property type="molecule type" value="Genomic_DNA"/>
</dbReference>
<keyword evidence="13" id="KW-1185">Reference proteome</keyword>
<dbReference type="PANTHER" id="PTHR45783:SF3">
    <property type="entry name" value="KINESIN LIGHT CHAIN"/>
    <property type="match status" value="1"/>
</dbReference>
<feature type="compositionally biased region" description="Basic and acidic residues" evidence="10">
    <location>
        <begin position="856"/>
        <end position="866"/>
    </location>
</feature>
<keyword evidence="4" id="KW-0493">Microtubule</keyword>
<dbReference type="InterPro" id="IPR002151">
    <property type="entry name" value="Kinesin_light"/>
</dbReference>
<gene>
    <name evidence="12" type="ORF">JKP88DRAFT_316836</name>
</gene>
<dbReference type="OrthoDB" id="410679at2759"/>
<keyword evidence="7" id="KW-0175">Coiled coil</keyword>
<feature type="domain" description="TIR" evidence="11">
    <location>
        <begin position="18"/>
        <end position="158"/>
    </location>
</feature>
<keyword evidence="3" id="KW-0963">Cytoplasm</keyword>
<dbReference type="GO" id="GO:0005737">
    <property type="term" value="C:cytoplasm"/>
    <property type="evidence" value="ECO:0007669"/>
    <property type="project" value="TreeGrafter"/>
</dbReference>
<reference evidence="12" key="1">
    <citation type="submission" date="2021-02" db="EMBL/GenBank/DDBJ databases">
        <title>First Annotated Genome of the Yellow-green Alga Tribonema minus.</title>
        <authorList>
            <person name="Mahan K.M."/>
        </authorList>
    </citation>
    <scope>NUCLEOTIDE SEQUENCE</scope>
    <source>
        <strain evidence="12">UTEX B ZZ1240</strain>
    </source>
</reference>
<comment type="similarity">
    <text evidence="2">Belongs to the kinesin light chain family.</text>
</comment>
<dbReference type="GO" id="GO:0019894">
    <property type="term" value="F:kinesin binding"/>
    <property type="evidence" value="ECO:0007669"/>
    <property type="project" value="TreeGrafter"/>
</dbReference>
<dbReference type="Gene3D" id="3.40.50.10140">
    <property type="entry name" value="Toll/interleukin-1 receptor homology (TIR) domain"/>
    <property type="match status" value="1"/>
</dbReference>
<dbReference type="PROSITE" id="PS50104">
    <property type="entry name" value="TIR"/>
    <property type="match status" value="1"/>
</dbReference>
<keyword evidence="6" id="KW-0802">TPR repeat</keyword>
<dbReference type="Pfam" id="PF13676">
    <property type="entry name" value="TIR_2"/>
    <property type="match status" value="1"/>
</dbReference>
<dbReference type="GO" id="GO:0007165">
    <property type="term" value="P:signal transduction"/>
    <property type="evidence" value="ECO:0007669"/>
    <property type="project" value="InterPro"/>
</dbReference>
<feature type="region of interest" description="Disordered" evidence="10">
    <location>
        <begin position="849"/>
        <end position="954"/>
    </location>
</feature>
<dbReference type="SUPFAM" id="SSF48452">
    <property type="entry name" value="TPR-like"/>
    <property type="match status" value="1"/>
</dbReference>
<dbReference type="InterPro" id="IPR011990">
    <property type="entry name" value="TPR-like_helical_dom_sf"/>
</dbReference>
<comment type="caution">
    <text evidence="12">The sequence shown here is derived from an EMBL/GenBank/DDBJ whole genome shotgun (WGS) entry which is preliminary data.</text>
</comment>
<dbReference type="Pfam" id="PF13424">
    <property type="entry name" value="TPR_12"/>
    <property type="match status" value="2"/>
</dbReference>
<evidence type="ECO:0000256" key="9">
    <source>
        <dbReference type="ARBA" id="ARBA00023212"/>
    </source>
</evidence>
<evidence type="ECO:0000256" key="8">
    <source>
        <dbReference type="ARBA" id="ARBA00023175"/>
    </source>
</evidence>
<feature type="compositionally biased region" description="Polar residues" evidence="10">
    <location>
        <begin position="945"/>
        <end position="954"/>
    </location>
</feature>
<evidence type="ECO:0000256" key="6">
    <source>
        <dbReference type="ARBA" id="ARBA00022803"/>
    </source>
</evidence>
<dbReference type="Gene3D" id="1.25.40.10">
    <property type="entry name" value="Tetratricopeptide repeat domain"/>
    <property type="match status" value="1"/>
</dbReference>
<dbReference type="GO" id="GO:0005874">
    <property type="term" value="C:microtubule"/>
    <property type="evidence" value="ECO:0007669"/>
    <property type="project" value="UniProtKB-KW"/>
</dbReference>
<dbReference type="SUPFAM" id="SSF52200">
    <property type="entry name" value="Toll/Interleukin receptor TIR domain"/>
    <property type="match status" value="1"/>
</dbReference>
<proteinExistence type="inferred from homology"/>
<keyword evidence="9" id="KW-0206">Cytoskeleton</keyword>
<evidence type="ECO:0000259" key="11">
    <source>
        <dbReference type="PROSITE" id="PS50104"/>
    </source>
</evidence>
<sequence>MLQEKQQLTMLQKQQQHTGPVVYISHAGLEKKFLADTIYRTLVSRGVAESQIFLDDHSMRAGLFYPQSEQALASAKIGILLLSKDFVTREWPMRELHALLEKVVEQEPVELIPVFCQLTTADLKGEGLTQLYDTHDWGKSRRPAPDVEEQWRRDLQKLCAYQGHRLDQSRGFHGMLAADVAMLTLNLLEEKGLQVVVGRRAPQAFLRRYTDQLLGRDELVERIKIELLSKRALLLHGGAGVGKTSVGMEAAAQLEEQGHFSAGTFMVDFKGLRVADSFNPCDAVKAHIAVAMYMQLLQCEGGIQARDGALRAWEEQWGALLSWLSGLKRQGRKALLAFDDAEEAIPAGAAYDLASVLEELRQYETSTTLLVMSRENTGRYRSFGVLEVEPLTDGFAQALVSAGITMTDRDAQILSSYCGGNPLMLTGLASFMRRRPHRLQEVILAVQSHAELPLTGKSGFKVHVAQLIAWLNAFLDQHDKDSVAQLSTFPDSFSTSGAAAMLDSGIDAVVGAAGTGQKDVEDTLRRLCSLSILRRQFPNLLRPLDLPGGPRYTMPAIYRAAAHTFLTPEVETLAQQKFAQFVVSIASDLRKCRLDQGAFMLKPGLELLSSEQQNLQKLTRLIASDFSMFMTASWARKLNAPACELQAWRQLAEAEQLYIHALAINEKVLGPKHQSTATSLNDLGGLFQTQGKLAEAEPLYIRALAIREELLGPKHPDTASSLFGLASLLQAKGKLAEAEPLCRRALTIYEDVLGPMHPRTAQAISTLASLLTQQGNLAEAEPLYRRALAIMEAQASPHHPHVLMLREKHDSVLRKLEQCHEARRKQSWFTRAWQAITDPLDFNAAAEAQPADFTDDPPRKPPKRGEASASEALPADFTDDPPRKPPKRGELTDGEALPADFTDDPPRKPPKRGQLPDREALPADFTDDPPRKPPKRVGASDGAPVTSTRYIHTS</sequence>
<dbReference type="Proteomes" id="UP000664859">
    <property type="component" value="Unassembled WGS sequence"/>
</dbReference>
<accession>A0A835Z5C2</accession>
<evidence type="ECO:0000256" key="2">
    <source>
        <dbReference type="ARBA" id="ARBA00009622"/>
    </source>
</evidence>
<dbReference type="AlphaFoldDB" id="A0A835Z5C2"/>
<dbReference type="PANTHER" id="PTHR45783">
    <property type="entry name" value="KINESIN LIGHT CHAIN"/>
    <property type="match status" value="1"/>
</dbReference>
<evidence type="ECO:0000256" key="3">
    <source>
        <dbReference type="ARBA" id="ARBA00022490"/>
    </source>
</evidence>
<dbReference type="SMART" id="SM00028">
    <property type="entry name" value="TPR"/>
    <property type="match status" value="4"/>
</dbReference>
<dbReference type="SUPFAM" id="SSF52540">
    <property type="entry name" value="P-loop containing nucleoside triphosphate hydrolases"/>
    <property type="match status" value="1"/>
</dbReference>
<evidence type="ECO:0000256" key="1">
    <source>
        <dbReference type="ARBA" id="ARBA00004245"/>
    </source>
</evidence>
<name>A0A835Z5C2_9STRA</name>
<comment type="subcellular location">
    <subcellularLocation>
        <location evidence="1">Cytoplasm</location>
        <location evidence="1">Cytoskeleton</location>
    </subcellularLocation>
</comment>
<evidence type="ECO:0000313" key="13">
    <source>
        <dbReference type="Proteomes" id="UP000664859"/>
    </source>
</evidence>
<feature type="compositionally biased region" description="Basic and acidic residues" evidence="10">
    <location>
        <begin position="880"/>
        <end position="891"/>
    </location>
</feature>
<evidence type="ECO:0000256" key="4">
    <source>
        <dbReference type="ARBA" id="ARBA00022701"/>
    </source>
</evidence>
<dbReference type="InterPro" id="IPR027417">
    <property type="entry name" value="P-loop_NTPase"/>
</dbReference>
<keyword evidence="5" id="KW-0677">Repeat</keyword>
<evidence type="ECO:0000313" key="12">
    <source>
        <dbReference type="EMBL" id="KAG5183469.1"/>
    </source>
</evidence>
<dbReference type="InterPro" id="IPR019734">
    <property type="entry name" value="TPR_rpt"/>
</dbReference>
<evidence type="ECO:0000256" key="7">
    <source>
        <dbReference type="ARBA" id="ARBA00023054"/>
    </source>
</evidence>
<protein>
    <recommendedName>
        <fullName evidence="11">TIR domain-containing protein</fullName>
    </recommendedName>
</protein>